<dbReference type="SUPFAM" id="SSF88946">
    <property type="entry name" value="Sigma2 domain of RNA polymerase sigma factors"/>
    <property type="match status" value="1"/>
</dbReference>
<dbReference type="InterPro" id="IPR036388">
    <property type="entry name" value="WH-like_DNA-bd_sf"/>
</dbReference>
<dbReference type="RefSeq" id="WP_195249813.1">
    <property type="nucleotide sequence ID" value="NZ_JADMYU010000034.1"/>
</dbReference>
<evidence type="ECO:0000256" key="1">
    <source>
        <dbReference type="ARBA" id="ARBA00010641"/>
    </source>
</evidence>
<dbReference type="Pfam" id="PF04542">
    <property type="entry name" value="Sigma70_r2"/>
    <property type="match status" value="1"/>
</dbReference>
<keyword evidence="3" id="KW-0731">Sigma factor</keyword>
<evidence type="ECO:0000259" key="5">
    <source>
        <dbReference type="Pfam" id="PF04542"/>
    </source>
</evidence>
<dbReference type="GO" id="GO:0003677">
    <property type="term" value="F:DNA binding"/>
    <property type="evidence" value="ECO:0007669"/>
    <property type="project" value="InterPro"/>
</dbReference>
<dbReference type="InterPro" id="IPR014284">
    <property type="entry name" value="RNA_pol_sigma-70_dom"/>
</dbReference>
<comment type="similarity">
    <text evidence="1">Belongs to the sigma-70 factor family. ECF subfamily.</text>
</comment>
<dbReference type="InterPro" id="IPR013325">
    <property type="entry name" value="RNA_pol_sigma_r2"/>
</dbReference>
<dbReference type="NCBIfam" id="TIGR02937">
    <property type="entry name" value="sigma70-ECF"/>
    <property type="match status" value="1"/>
</dbReference>
<proteinExistence type="inferred from homology"/>
<dbReference type="InterPro" id="IPR039425">
    <property type="entry name" value="RNA_pol_sigma-70-like"/>
</dbReference>
<dbReference type="GO" id="GO:0016987">
    <property type="term" value="F:sigma factor activity"/>
    <property type="evidence" value="ECO:0007669"/>
    <property type="project" value="UniProtKB-KW"/>
</dbReference>
<feature type="domain" description="RNA polymerase sigma-70 region 2" evidence="5">
    <location>
        <begin position="33"/>
        <end position="102"/>
    </location>
</feature>
<dbReference type="InterPro" id="IPR013249">
    <property type="entry name" value="RNA_pol_sigma70_r4_t2"/>
</dbReference>
<accession>A0AAW6DX45</accession>
<protein>
    <submittedName>
        <fullName evidence="7">Sigma-70 family RNA polymerase sigma factor</fullName>
    </submittedName>
</protein>
<dbReference type="CDD" id="cd06171">
    <property type="entry name" value="Sigma70_r4"/>
    <property type="match status" value="1"/>
</dbReference>
<evidence type="ECO:0000313" key="7">
    <source>
        <dbReference type="EMBL" id="MDB8741402.1"/>
    </source>
</evidence>
<dbReference type="Pfam" id="PF08281">
    <property type="entry name" value="Sigma70_r4_2"/>
    <property type="match status" value="1"/>
</dbReference>
<dbReference type="AlphaFoldDB" id="A0AAW6DX45"/>
<comment type="caution">
    <text evidence="7">The sequence shown here is derived from an EMBL/GenBank/DDBJ whole genome shotgun (WGS) entry which is preliminary data.</text>
</comment>
<name>A0AAW6DX45_9FIRM</name>
<evidence type="ECO:0000256" key="2">
    <source>
        <dbReference type="ARBA" id="ARBA00023015"/>
    </source>
</evidence>
<organism evidence="7 8">
    <name type="scientific">Ruminococcus bicirculans</name>
    <name type="common">ex Wegman et al. 2014</name>
    <dbReference type="NCBI Taxonomy" id="1160721"/>
    <lineage>
        <taxon>Bacteria</taxon>
        <taxon>Bacillati</taxon>
        <taxon>Bacillota</taxon>
        <taxon>Clostridia</taxon>
        <taxon>Eubacteriales</taxon>
        <taxon>Oscillospiraceae</taxon>
        <taxon>Ruminococcus</taxon>
    </lineage>
</organism>
<evidence type="ECO:0000256" key="4">
    <source>
        <dbReference type="ARBA" id="ARBA00023163"/>
    </source>
</evidence>
<dbReference type="SUPFAM" id="SSF88659">
    <property type="entry name" value="Sigma3 and sigma4 domains of RNA polymerase sigma factors"/>
    <property type="match status" value="1"/>
</dbReference>
<evidence type="ECO:0000256" key="3">
    <source>
        <dbReference type="ARBA" id="ARBA00023082"/>
    </source>
</evidence>
<dbReference type="PANTHER" id="PTHR43133">
    <property type="entry name" value="RNA POLYMERASE ECF-TYPE SIGMA FACTO"/>
    <property type="match status" value="1"/>
</dbReference>
<dbReference type="EMBL" id="JAQMLS010000002">
    <property type="protein sequence ID" value="MDB8741402.1"/>
    <property type="molecule type" value="Genomic_DNA"/>
</dbReference>
<gene>
    <name evidence="7" type="ORF">PNV70_04880</name>
</gene>
<keyword evidence="4" id="KW-0804">Transcription</keyword>
<dbReference type="PANTHER" id="PTHR43133:SF51">
    <property type="entry name" value="RNA POLYMERASE SIGMA FACTOR"/>
    <property type="match status" value="1"/>
</dbReference>
<keyword evidence="2" id="KW-0805">Transcription regulation</keyword>
<dbReference type="Gene3D" id="1.10.1740.10">
    <property type="match status" value="1"/>
</dbReference>
<feature type="domain" description="RNA polymerase sigma factor 70 region 4 type 2" evidence="6">
    <location>
        <begin position="123"/>
        <end position="174"/>
    </location>
</feature>
<dbReference type="Proteomes" id="UP001211421">
    <property type="component" value="Unassembled WGS sequence"/>
</dbReference>
<reference evidence="7" key="1">
    <citation type="submission" date="2023-01" db="EMBL/GenBank/DDBJ databases">
        <title>Human gut microbiome strain richness.</title>
        <authorList>
            <person name="Chen-Liaw A."/>
        </authorList>
    </citation>
    <scope>NUCLEOTIDE SEQUENCE</scope>
    <source>
        <strain evidence="7">D59st1_B8_D59t2_181005</strain>
    </source>
</reference>
<sequence length="187" mass="21565">MQSNGLYIRVIDERLFKTTKEVTALTRDIDYIVDKFSDDIYRAALAVTGSVHEAEDIVSEVIIKYFTRQGELFFNDDEHLKAWLLRTTINLSKDLLRSAGRRLRAENEVSASSDFSSPDMQIDVQNAINRLDKKYRIVLYLFYYQGCKTDEIADILGTSKGTVTSRLKRAREKLKLSLSDYEKEMSV</sequence>
<dbReference type="InterPro" id="IPR013324">
    <property type="entry name" value="RNA_pol_sigma_r3/r4-like"/>
</dbReference>
<dbReference type="Gene3D" id="1.10.10.10">
    <property type="entry name" value="Winged helix-like DNA-binding domain superfamily/Winged helix DNA-binding domain"/>
    <property type="match status" value="1"/>
</dbReference>
<evidence type="ECO:0000313" key="8">
    <source>
        <dbReference type="Proteomes" id="UP001211421"/>
    </source>
</evidence>
<dbReference type="GO" id="GO:0006352">
    <property type="term" value="P:DNA-templated transcription initiation"/>
    <property type="evidence" value="ECO:0007669"/>
    <property type="project" value="InterPro"/>
</dbReference>
<evidence type="ECO:0000259" key="6">
    <source>
        <dbReference type="Pfam" id="PF08281"/>
    </source>
</evidence>
<dbReference type="InterPro" id="IPR007627">
    <property type="entry name" value="RNA_pol_sigma70_r2"/>
</dbReference>